<accession>A0A9P5TYF0</accession>
<dbReference type="OrthoDB" id="3202607at2759"/>
<evidence type="ECO:0000313" key="2">
    <source>
        <dbReference type="Proteomes" id="UP000772434"/>
    </source>
</evidence>
<protein>
    <submittedName>
        <fullName evidence="1">Uncharacterized protein</fullName>
    </submittedName>
</protein>
<name>A0A9P5TYF0_9AGAR</name>
<keyword evidence="2" id="KW-1185">Reference proteome</keyword>
<dbReference type="AlphaFoldDB" id="A0A9P5TYF0"/>
<gene>
    <name evidence="1" type="ORF">BDP27DRAFT_1241515</name>
</gene>
<dbReference type="Gene3D" id="3.60.130.30">
    <property type="match status" value="1"/>
</dbReference>
<comment type="caution">
    <text evidence="1">The sequence shown here is derived from an EMBL/GenBank/DDBJ whole genome shotgun (WGS) entry which is preliminary data.</text>
</comment>
<dbReference type="Proteomes" id="UP000772434">
    <property type="component" value="Unassembled WGS sequence"/>
</dbReference>
<organism evidence="1 2">
    <name type="scientific">Rhodocollybia butyracea</name>
    <dbReference type="NCBI Taxonomy" id="206335"/>
    <lineage>
        <taxon>Eukaryota</taxon>
        <taxon>Fungi</taxon>
        <taxon>Dikarya</taxon>
        <taxon>Basidiomycota</taxon>
        <taxon>Agaricomycotina</taxon>
        <taxon>Agaricomycetes</taxon>
        <taxon>Agaricomycetidae</taxon>
        <taxon>Agaricales</taxon>
        <taxon>Marasmiineae</taxon>
        <taxon>Omphalotaceae</taxon>
        <taxon>Rhodocollybia</taxon>
    </lineage>
</organism>
<proteinExistence type="predicted"/>
<sequence length="99" mass="11131">MNADTDPHIDFMNGFFLCCSIWNRGCFNYKLGSHIIFYSLSVVVEFPPGAGIIVPSASVIHGNIPIGTDERRHSATFFTAAGILCWYFNNFMNDNEFLD</sequence>
<reference evidence="1" key="1">
    <citation type="submission" date="2020-11" db="EMBL/GenBank/DDBJ databases">
        <authorList>
            <consortium name="DOE Joint Genome Institute"/>
            <person name="Ahrendt S."/>
            <person name="Riley R."/>
            <person name="Andreopoulos W."/>
            <person name="Labutti K."/>
            <person name="Pangilinan J."/>
            <person name="Ruiz-Duenas F.J."/>
            <person name="Barrasa J.M."/>
            <person name="Sanchez-Garcia M."/>
            <person name="Camarero S."/>
            <person name="Miyauchi S."/>
            <person name="Serrano A."/>
            <person name="Linde D."/>
            <person name="Babiker R."/>
            <person name="Drula E."/>
            <person name="Ayuso-Fernandez I."/>
            <person name="Pacheco R."/>
            <person name="Padilla G."/>
            <person name="Ferreira P."/>
            <person name="Barriuso J."/>
            <person name="Kellner H."/>
            <person name="Castanera R."/>
            <person name="Alfaro M."/>
            <person name="Ramirez L."/>
            <person name="Pisabarro A.G."/>
            <person name="Kuo A."/>
            <person name="Tritt A."/>
            <person name="Lipzen A."/>
            <person name="He G."/>
            <person name="Yan M."/>
            <person name="Ng V."/>
            <person name="Cullen D."/>
            <person name="Martin F."/>
            <person name="Rosso M.-N."/>
            <person name="Henrissat B."/>
            <person name="Hibbett D."/>
            <person name="Martinez A.T."/>
            <person name="Grigoriev I.V."/>
        </authorList>
    </citation>
    <scope>NUCLEOTIDE SEQUENCE</scope>
    <source>
        <strain evidence="1">AH 40177</strain>
    </source>
</reference>
<evidence type="ECO:0000313" key="1">
    <source>
        <dbReference type="EMBL" id="KAF9058323.1"/>
    </source>
</evidence>
<dbReference type="EMBL" id="JADNRY010000396">
    <property type="protein sequence ID" value="KAF9058323.1"/>
    <property type="molecule type" value="Genomic_DNA"/>
</dbReference>